<proteinExistence type="predicted"/>
<dbReference type="EMBL" id="UINC01012586">
    <property type="protein sequence ID" value="SVA54883.1"/>
    <property type="molecule type" value="Genomic_DNA"/>
</dbReference>
<dbReference type="AlphaFoldDB" id="A0A381WSG8"/>
<protein>
    <submittedName>
        <fullName evidence="1">Uncharacterized protein</fullName>
    </submittedName>
</protein>
<reference evidence="1" key="1">
    <citation type="submission" date="2018-05" db="EMBL/GenBank/DDBJ databases">
        <authorList>
            <person name="Lanie J.A."/>
            <person name="Ng W.-L."/>
            <person name="Kazmierczak K.M."/>
            <person name="Andrzejewski T.M."/>
            <person name="Davidsen T.M."/>
            <person name="Wayne K.J."/>
            <person name="Tettelin H."/>
            <person name="Glass J.I."/>
            <person name="Rusch D."/>
            <person name="Podicherti R."/>
            <person name="Tsui H.-C.T."/>
            <person name="Winkler M.E."/>
        </authorList>
    </citation>
    <scope>NUCLEOTIDE SEQUENCE</scope>
</reference>
<accession>A0A381WSG8</accession>
<sequence>MNPDCESRRSHSNFIYVNTIDTSASNLTALPEQHHVRTTGPEFRLSAAPIPTDKPIAIIRFIRLYYAYKTAVLIRVWVPIA</sequence>
<name>A0A381WSG8_9ZZZZ</name>
<organism evidence="1">
    <name type="scientific">marine metagenome</name>
    <dbReference type="NCBI Taxonomy" id="408172"/>
    <lineage>
        <taxon>unclassified sequences</taxon>
        <taxon>metagenomes</taxon>
        <taxon>ecological metagenomes</taxon>
    </lineage>
</organism>
<gene>
    <name evidence="1" type="ORF">METZ01_LOCUS107737</name>
</gene>
<evidence type="ECO:0000313" key="1">
    <source>
        <dbReference type="EMBL" id="SVA54883.1"/>
    </source>
</evidence>